<comment type="caution">
    <text evidence="2">The sequence shown here is derived from an EMBL/GenBank/DDBJ whole genome shotgun (WGS) entry which is preliminary data.</text>
</comment>
<organism evidence="2 3">
    <name type="scientific">Boletus edulis BED1</name>
    <dbReference type="NCBI Taxonomy" id="1328754"/>
    <lineage>
        <taxon>Eukaryota</taxon>
        <taxon>Fungi</taxon>
        <taxon>Dikarya</taxon>
        <taxon>Basidiomycota</taxon>
        <taxon>Agaricomycotina</taxon>
        <taxon>Agaricomycetes</taxon>
        <taxon>Agaricomycetidae</taxon>
        <taxon>Boletales</taxon>
        <taxon>Boletineae</taxon>
        <taxon>Boletaceae</taxon>
        <taxon>Boletoideae</taxon>
        <taxon>Boletus</taxon>
    </lineage>
</organism>
<sequence length="141" mass="15842">MSNLPGIQYFIINRETTGDGKSLAINFNGVGAPLTVTEFERLPSQIWRLRDLTGLYIGLQSIEFQDTNIPINIDNDGNLVAALSPSTVSDRKWYVKGNEGIYIIQDDAHRGFWGLKKVVVGEKIIASINERHYWRLIAVPP</sequence>
<protein>
    <recommendedName>
        <fullName evidence="1">CCL2-like lectin domain-containing protein</fullName>
    </recommendedName>
</protein>
<dbReference type="Gene3D" id="2.80.10.50">
    <property type="match status" value="1"/>
</dbReference>
<dbReference type="Pfam" id="PF21595">
    <property type="entry name" value="CCL2-like"/>
    <property type="match status" value="1"/>
</dbReference>
<name>A0AAD4GCK9_BOLED</name>
<accession>A0AAD4GCK9</accession>
<dbReference type="AlphaFoldDB" id="A0AAD4GCK9"/>
<feature type="domain" description="CCL2-like lectin" evidence="1">
    <location>
        <begin position="8"/>
        <end position="130"/>
    </location>
</feature>
<evidence type="ECO:0000259" key="1">
    <source>
        <dbReference type="Pfam" id="PF21595"/>
    </source>
</evidence>
<dbReference type="InterPro" id="IPR048746">
    <property type="entry name" value="CCL2-like_lectin"/>
</dbReference>
<evidence type="ECO:0000313" key="2">
    <source>
        <dbReference type="EMBL" id="KAF8436518.1"/>
    </source>
</evidence>
<reference evidence="2" key="1">
    <citation type="submission" date="2019-10" db="EMBL/GenBank/DDBJ databases">
        <authorList>
            <consortium name="DOE Joint Genome Institute"/>
            <person name="Kuo A."/>
            <person name="Miyauchi S."/>
            <person name="Kiss E."/>
            <person name="Drula E."/>
            <person name="Kohler A."/>
            <person name="Sanchez-Garcia M."/>
            <person name="Andreopoulos B."/>
            <person name="Barry K.W."/>
            <person name="Bonito G."/>
            <person name="Buee M."/>
            <person name="Carver A."/>
            <person name="Chen C."/>
            <person name="Cichocki N."/>
            <person name="Clum A."/>
            <person name="Culley D."/>
            <person name="Crous P.W."/>
            <person name="Fauchery L."/>
            <person name="Girlanda M."/>
            <person name="Hayes R."/>
            <person name="Keri Z."/>
            <person name="LaButti K."/>
            <person name="Lipzen A."/>
            <person name="Lombard V."/>
            <person name="Magnuson J."/>
            <person name="Maillard F."/>
            <person name="Morin E."/>
            <person name="Murat C."/>
            <person name="Nolan M."/>
            <person name="Ohm R."/>
            <person name="Pangilinan J."/>
            <person name="Pereira M."/>
            <person name="Perotto S."/>
            <person name="Peter M."/>
            <person name="Riley R."/>
            <person name="Sitrit Y."/>
            <person name="Stielow B."/>
            <person name="Szollosi G."/>
            <person name="Zifcakova L."/>
            <person name="Stursova M."/>
            <person name="Spatafora J.W."/>
            <person name="Tedersoo L."/>
            <person name="Vaario L.-M."/>
            <person name="Yamada A."/>
            <person name="Yan M."/>
            <person name="Wang P."/>
            <person name="Xu J."/>
            <person name="Bruns T."/>
            <person name="Baldrian P."/>
            <person name="Vilgalys R."/>
            <person name="Henrissat B."/>
            <person name="Grigoriev I.V."/>
            <person name="Hibbett D."/>
            <person name="Nagy L.G."/>
            <person name="Martin F.M."/>
        </authorList>
    </citation>
    <scope>NUCLEOTIDE SEQUENCE</scope>
    <source>
        <strain evidence="2">BED1</strain>
    </source>
</reference>
<dbReference type="InterPro" id="IPR035992">
    <property type="entry name" value="Ricin_B-like_lectins"/>
</dbReference>
<evidence type="ECO:0000313" key="3">
    <source>
        <dbReference type="Proteomes" id="UP001194468"/>
    </source>
</evidence>
<proteinExistence type="predicted"/>
<gene>
    <name evidence="2" type="ORF">L210DRAFT_2456218</name>
</gene>
<reference evidence="2" key="2">
    <citation type="journal article" date="2020" name="Nat. Commun.">
        <title>Large-scale genome sequencing of mycorrhizal fungi provides insights into the early evolution of symbiotic traits.</title>
        <authorList>
            <person name="Miyauchi S."/>
            <person name="Kiss E."/>
            <person name="Kuo A."/>
            <person name="Drula E."/>
            <person name="Kohler A."/>
            <person name="Sanchez-Garcia M."/>
            <person name="Morin E."/>
            <person name="Andreopoulos B."/>
            <person name="Barry K.W."/>
            <person name="Bonito G."/>
            <person name="Buee M."/>
            <person name="Carver A."/>
            <person name="Chen C."/>
            <person name="Cichocki N."/>
            <person name="Clum A."/>
            <person name="Culley D."/>
            <person name="Crous P.W."/>
            <person name="Fauchery L."/>
            <person name="Girlanda M."/>
            <person name="Hayes R.D."/>
            <person name="Keri Z."/>
            <person name="LaButti K."/>
            <person name="Lipzen A."/>
            <person name="Lombard V."/>
            <person name="Magnuson J."/>
            <person name="Maillard F."/>
            <person name="Murat C."/>
            <person name="Nolan M."/>
            <person name="Ohm R.A."/>
            <person name="Pangilinan J."/>
            <person name="Pereira M.F."/>
            <person name="Perotto S."/>
            <person name="Peter M."/>
            <person name="Pfister S."/>
            <person name="Riley R."/>
            <person name="Sitrit Y."/>
            <person name="Stielow J.B."/>
            <person name="Szollosi G."/>
            <person name="Zifcakova L."/>
            <person name="Stursova M."/>
            <person name="Spatafora J.W."/>
            <person name="Tedersoo L."/>
            <person name="Vaario L.M."/>
            <person name="Yamada A."/>
            <person name="Yan M."/>
            <person name="Wang P."/>
            <person name="Xu J."/>
            <person name="Bruns T."/>
            <person name="Baldrian P."/>
            <person name="Vilgalys R."/>
            <person name="Dunand C."/>
            <person name="Henrissat B."/>
            <person name="Grigoriev I.V."/>
            <person name="Hibbett D."/>
            <person name="Nagy L.G."/>
            <person name="Martin F.M."/>
        </authorList>
    </citation>
    <scope>NUCLEOTIDE SEQUENCE</scope>
    <source>
        <strain evidence="2">BED1</strain>
    </source>
</reference>
<dbReference type="SUPFAM" id="SSF50370">
    <property type="entry name" value="Ricin B-like lectins"/>
    <property type="match status" value="1"/>
</dbReference>
<dbReference type="Proteomes" id="UP001194468">
    <property type="component" value="Unassembled WGS sequence"/>
</dbReference>
<dbReference type="EMBL" id="WHUW01000021">
    <property type="protein sequence ID" value="KAF8436518.1"/>
    <property type="molecule type" value="Genomic_DNA"/>
</dbReference>
<keyword evidence="3" id="KW-1185">Reference proteome</keyword>